<keyword evidence="5 10" id="KW-0472">Membrane</keyword>
<proteinExistence type="inferred from homology"/>
<evidence type="ECO:0000256" key="10">
    <source>
        <dbReference type="RuleBase" id="RU367032"/>
    </source>
</evidence>
<keyword evidence="6 10" id="KW-0576">Peroxisome</keyword>
<evidence type="ECO:0000256" key="2">
    <source>
        <dbReference type="ARBA" id="ARBA00022448"/>
    </source>
</evidence>
<name>A0ABD6E9Y1_9BILA</name>
<comment type="subcellular location">
    <subcellularLocation>
        <location evidence="9 10">Peroxisome membrane</location>
    </subcellularLocation>
</comment>
<keyword evidence="2 10" id="KW-0813">Transport</keyword>
<evidence type="ECO:0000256" key="7">
    <source>
        <dbReference type="ARBA" id="ARBA00029502"/>
    </source>
</evidence>
<dbReference type="Gene3D" id="1.10.10.10">
    <property type="entry name" value="Winged helix-like DNA-binding domain superfamily/Winged helix DNA-binding domain"/>
    <property type="match status" value="1"/>
</dbReference>
<gene>
    <name evidence="12" type="ORF">AB6A40_003512</name>
</gene>
<comment type="function">
    <text evidence="10">Component of the PEX13-PEX14 docking complex, a translocon channel that specifically mediates the import of peroxisomal cargo proteins bound to PEX5 receptor. The PEX13-PEX14 docking complex forms a large import pore which can be opened to a diameter of about 9 nm. Mechanistically, PEX5 receptor along with cargo proteins associates with the PEX14 subunit of the PEX13-PEX14 docking complex in the cytosol, leading to the insertion of the receptor into the organelle membrane with the concomitant translocation of the cargo into the peroxisome matrix.</text>
</comment>
<dbReference type="PANTHER" id="PTHR23058:SF0">
    <property type="entry name" value="PEROXISOMAL MEMBRANE PROTEIN PEX14"/>
    <property type="match status" value="1"/>
</dbReference>
<comment type="similarity">
    <text evidence="1 10">Belongs to the peroxin-14 family.</text>
</comment>
<evidence type="ECO:0000313" key="12">
    <source>
        <dbReference type="EMBL" id="MFH4976803.1"/>
    </source>
</evidence>
<evidence type="ECO:0000256" key="5">
    <source>
        <dbReference type="ARBA" id="ARBA00023136"/>
    </source>
</evidence>
<dbReference type="AlphaFoldDB" id="A0ABD6E9Y1"/>
<evidence type="ECO:0000313" key="13">
    <source>
        <dbReference type="Proteomes" id="UP001608902"/>
    </source>
</evidence>
<evidence type="ECO:0000259" key="11">
    <source>
        <dbReference type="Pfam" id="PF04695"/>
    </source>
</evidence>
<evidence type="ECO:0000256" key="6">
    <source>
        <dbReference type="ARBA" id="ARBA00023140"/>
    </source>
</evidence>
<dbReference type="InterPro" id="IPR006785">
    <property type="entry name" value="Pex14_N"/>
</dbReference>
<keyword evidence="13" id="KW-1185">Reference proteome</keyword>
<feature type="domain" description="Peroxisome membrane anchor protein Pex14p N-terminal" evidence="11">
    <location>
        <begin position="17"/>
        <end position="58"/>
    </location>
</feature>
<dbReference type="PANTHER" id="PTHR23058">
    <property type="entry name" value="PEROXISOMAL MEMBRANE PROTEIN PEX14"/>
    <property type="match status" value="1"/>
</dbReference>
<dbReference type="Proteomes" id="UP001608902">
    <property type="component" value="Unassembled WGS sequence"/>
</dbReference>
<evidence type="ECO:0000256" key="1">
    <source>
        <dbReference type="ARBA" id="ARBA00005443"/>
    </source>
</evidence>
<evidence type="ECO:0000256" key="4">
    <source>
        <dbReference type="ARBA" id="ARBA00023010"/>
    </source>
</evidence>
<sequence length="242" mass="27758">MDSEKQLTDGEPRRNLRNEMVVAATKFLKSPRVSETPFSEQKKFLLKKGVTEEEIEEARQRAAFEGRDFSHSWNNLQIDQQQPARGTGSNLMSFANSVLIFGGLAYTGYRFLRSVVLPKFFDVPDPSTEDQRQFLIQMNEMQNSMKFVMDSVTQTLQMVNRQQELLERVVSTMSMGQEPYASRGNDELKRLQNDITTIKSLLLNRDQFPPVPGTKSVLFSNTVPTWQLKDDDNETHDVTPNI</sequence>
<dbReference type="InterPro" id="IPR025655">
    <property type="entry name" value="PEX14"/>
</dbReference>
<comment type="caution">
    <text evidence="12">The sequence shown here is derived from an EMBL/GenBank/DDBJ whole genome shotgun (WGS) entry which is preliminary data.</text>
</comment>
<protein>
    <recommendedName>
        <fullName evidence="7 10">Peroxisomal membrane protein PEX14</fullName>
    </recommendedName>
    <alternativeName>
        <fullName evidence="8 10">Peroxin-14</fullName>
    </alternativeName>
</protein>
<dbReference type="GO" id="GO:0005778">
    <property type="term" value="C:peroxisomal membrane"/>
    <property type="evidence" value="ECO:0007669"/>
    <property type="project" value="UniProtKB-SubCell"/>
</dbReference>
<evidence type="ECO:0000256" key="3">
    <source>
        <dbReference type="ARBA" id="ARBA00022927"/>
    </source>
</evidence>
<dbReference type="Pfam" id="PF04695">
    <property type="entry name" value="Pex14_N"/>
    <property type="match status" value="1"/>
</dbReference>
<evidence type="ECO:0000256" key="9">
    <source>
        <dbReference type="ARBA" id="ARBA00046271"/>
    </source>
</evidence>
<dbReference type="GO" id="GO:0016560">
    <property type="term" value="P:protein import into peroxisome matrix, docking"/>
    <property type="evidence" value="ECO:0007669"/>
    <property type="project" value="UniProtKB-UniRule"/>
</dbReference>
<accession>A0ABD6E9Y1</accession>
<dbReference type="InterPro" id="IPR036388">
    <property type="entry name" value="WH-like_DNA-bd_sf"/>
</dbReference>
<dbReference type="EMBL" id="JBGFUD010001827">
    <property type="protein sequence ID" value="MFH4976803.1"/>
    <property type="molecule type" value="Genomic_DNA"/>
</dbReference>
<keyword evidence="4" id="KW-0811">Translocation</keyword>
<organism evidence="12 13">
    <name type="scientific">Gnathostoma spinigerum</name>
    <dbReference type="NCBI Taxonomy" id="75299"/>
    <lineage>
        <taxon>Eukaryota</taxon>
        <taxon>Metazoa</taxon>
        <taxon>Ecdysozoa</taxon>
        <taxon>Nematoda</taxon>
        <taxon>Chromadorea</taxon>
        <taxon>Rhabditida</taxon>
        <taxon>Spirurina</taxon>
        <taxon>Gnathostomatomorpha</taxon>
        <taxon>Gnathostomatoidea</taxon>
        <taxon>Gnathostomatidae</taxon>
        <taxon>Gnathostoma</taxon>
    </lineage>
</organism>
<keyword evidence="3 10" id="KW-0653">Protein transport</keyword>
<evidence type="ECO:0000256" key="8">
    <source>
        <dbReference type="ARBA" id="ARBA00029691"/>
    </source>
</evidence>
<reference evidence="12 13" key="1">
    <citation type="submission" date="2024-08" db="EMBL/GenBank/DDBJ databases">
        <title>Gnathostoma spinigerum genome.</title>
        <authorList>
            <person name="Gonzalez-Bertolin B."/>
            <person name="Monzon S."/>
            <person name="Zaballos A."/>
            <person name="Jimenez P."/>
            <person name="Dekumyoy P."/>
            <person name="Varona S."/>
            <person name="Cuesta I."/>
            <person name="Sumanam S."/>
            <person name="Adisakwattana P."/>
            <person name="Gasser R.B."/>
            <person name="Hernandez-Gonzalez A."/>
            <person name="Young N.D."/>
            <person name="Perteguer M.J."/>
        </authorList>
    </citation>
    <scope>NUCLEOTIDE SEQUENCE [LARGE SCALE GENOMIC DNA]</scope>
    <source>
        <strain evidence="12">AL3</strain>
        <tissue evidence="12">Liver</tissue>
    </source>
</reference>